<keyword evidence="2" id="KW-1185">Reference proteome</keyword>
<evidence type="ECO:0000313" key="1">
    <source>
        <dbReference type="EMBL" id="CAH2268406.1"/>
    </source>
</evidence>
<dbReference type="Proteomes" id="UP000838756">
    <property type="component" value="Unassembled WGS sequence"/>
</dbReference>
<organism evidence="1 2">
    <name type="scientific">Pararge aegeria aegeria</name>
    <dbReference type="NCBI Taxonomy" id="348720"/>
    <lineage>
        <taxon>Eukaryota</taxon>
        <taxon>Metazoa</taxon>
        <taxon>Ecdysozoa</taxon>
        <taxon>Arthropoda</taxon>
        <taxon>Hexapoda</taxon>
        <taxon>Insecta</taxon>
        <taxon>Pterygota</taxon>
        <taxon>Neoptera</taxon>
        <taxon>Endopterygota</taxon>
        <taxon>Lepidoptera</taxon>
        <taxon>Glossata</taxon>
        <taxon>Ditrysia</taxon>
        <taxon>Papilionoidea</taxon>
        <taxon>Nymphalidae</taxon>
        <taxon>Satyrinae</taxon>
        <taxon>Satyrini</taxon>
        <taxon>Parargina</taxon>
        <taxon>Pararge</taxon>
    </lineage>
</organism>
<comment type="caution">
    <text evidence="1">The sequence shown here is derived from an EMBL/GenBank/DDBJ whole genome shotgun (WGS) entry which is preliminary data.</text>
</comment>
<dbReference type="AlphaFoldDB" id="A0A8S4SIW7"/>
<gene>
    <name evidence="1" type="primary">jg6275</name>
    <name evidence="1" type="ORF">PAEG_LOCUS26764</name>
</gene>
<proteinExistence type="predicted"/>
<dbReference type="EMBL" id="CAKXAJ010026435">
    <property type="protein sequence ID" value="CAH2268406.1"/>
    <property type="molecule type" value="Genomic_DNA"/>
</dbReference>
<accession>A0A8S4SIW7</accession>
<dbReference type="OrthoDB" id="5419617at2759"/>
<reference evidence="1" key="1">
    <citation type="submission" date="2022-03" db="EMBL/GenBank/DDBJ databases">
        <authorList>
            <person name="Lindestad O."/>
        </authorList>
    </citation>
    <scope>NUCLEOTIDE SEQUENCE</scope>
</reference>
<name>A0A8S4SIW7_9NEOP</name>
<evidence type="ECO:0000313" key="2">
    <source>
        <dbReference type="Proteomes" id="UP000838756"/>
    </source>
</evidence>
<protein>
    <submittedName>
        <fullName evidence="1">Jg6275 protein</fullName>
    </submittedName>
</protein>
<sequence length="119" mass="12613">MVYNIDMYSASHKKAVIAHWHNRALVGETTLKLSQGPLGRGSQLIECSGARWRRPLPADGYPSNLNAGITDSALCGTCMETDETPIHVMLQSNGVAEQRAAHLGSSATLHAALGDLGAC</sequence>